<evidence type="ECO:0000313" key="1">
    <source>
        <dbReference type="EMBL" id="KAK5701788.1"/>
    </source>
</evidence>
<dbReference type="Proteomes" id="UP001310594">
    <property type="component" value="Unassembled WGS sequence"/>
</dbReference>
<accession>A0AAN7ZUI5</accession>
<dbReference type="AlphaFoldDB" id="A0AAN7ZUI5"/>
<gene>
    <name evidence="1" type="ORF">LTR97_004606</name>
</gene>
<dbReference type="EMBL" id="JAVRQU010000006">
    <property type="protein sequence ID" value="KAK5701788.1"/>
    <property type="molecule type" value="Genomic_DNA"/>
</dbReference>
<comment type="caution">
    <text evidence="1">The sequence shown here is derived from an EMBL/GenBank/DDBJ whole genome shotgun (WGS) entry which is preliminary data.</text>
</comment>
<sequence>MGETARSVFCSVYDITFSKSVTMGTVSPYEDERWLSMKPTNLESLPEAFQIINNIRHRLAIRTPRLIAYLRALRNSGQPADMAQSSIAIQLASELLSLDDRRAEGAFLRHVKLVPTDDARDAFAAPFSLEFRNLTEYREAILYWTFRLLVVTLALELATLTSGSGLDGSEIYGSQTRLMQQLFMSWQYASSGGGVQELPATVDLFQGYLVIWAGLFQRMSFKGLAIPAVKAWMLPKMRNRIIGWTIGATQQTYDFASDILMGGLLAAAPEGQGLPGNAKLSCCSQWNVHVCHAVTHDHIPVPYGGHERSFDRVAYGGFHGPFLQSVHADSAAAAIMTN</sequence>
<organism evidence="1 2">
    <name type="scientific">Elasticomyces elasticus</name>
    <dbReference type="NCBI Taxonomy" id="574655"/>
    <lineage>
        <taxon>Eukaryota</taxon>
        <taxon>Fungi</taxon>
        <taxon>Dikarya</taxon>
        <taxon>Ascomycota</taxon>
        <taxon>Pezizomycotina</taxon>
        <taxon>Dothideomycetes</taxon>
        <taxon>Dothideomycetidae</taxon>
        <taxon>Mycosphaerellales</taxon>
        <taxon>Teratosphaeriaceae</taxon>
        <taxon>Elasticomyces</taxon>
    </lineage>
</organism>
<name>A0AAN7ZUI5_9PEZI</name>
<reference evidence="1" key="1">
    <citation type="submission" date="2023-08" db="EMBL/GenBank/DDBJ databases">
        <title>Black Yeasts Isolated from many extreme environments.</title>
        <authorList>
            <person name="Coleine C."/>
            <person name="Stajich J.E."/>
            <person name="Selbmann L."/>
        </authorList>
    </citation>
    <scope>NUCLEOTIDE SEQUENCE</scope>
    <source>
        <strain evidence="1">CCFEE 5810</strain>
    </source>
</reference>
<proteinExistence type="predicted"/>
<protein>
    <submittedName>
        <fullName evidence="1">Uncharacterized protein</fullName>
    </submittedName>
</protein>
<evidence type="ECO:0000313" key="2">
    <source>
        <dbReference type="Proteomes" id="UP001310594"/>
    </source>
</evidence>